<evidence type="ECO:0000259" key="7">
    <source>
        <dbReference type="PROSITE" id="PS50240"/>
    </source>
</evidence>
<protein>
    <recommendedName>
        <fullName evidence="7">Peptidase S1 domain-containing protein</fullName>
    </recommendedName>
</protein>
<keyword evidence="3 6" id="KW-0732">Signal</keyword>
<dbReference type="Gene3D" id="2.40.10.10">
    <property type="entry name" value="Trypsin-like serine proteases"/>
    <property type="match status" value="1"/>
</dbReference>
<dbReference type="Pfam" id="PF00089">
    <property type="entry name" value="Trypsin"/>
    <property type="match status" value="1"/>
</dbReference>
<dbReference type="SMART" id="SM00020">
    <property type="entry name" value="Tryp_SPc"/>
    <property type="match status" value="1"/>
</dbReference>
<dbReference type="SUPFAM" id="SSF50494">
    <property type="entry name" value="Trypsin-like serine proteases"/>
    <property type="match status" value="1"/>
</dbReference>
<feature type="signal peptide" evidence="6">
    <location>
        <begin position="1"/>
        <end position="19"/>
    </location>
</feature>
<dbReference type="Proteomes" id="UP001347796">
    <property type="component" value="Unassembled WGS sequence"/>
</dbReference>
<dbReference type="FunFam" id="2.40.10.10:FF:000054">
    <property type="entry name" value="Complement C1r subcomponent"/>
    <property type="match status" value="1"/>
</dbReference>
<dbReference type="InterPro" id="IPR043504">
    <property type="entry name" value="Peptidase_S1_PA_chymotrypsin"/>
</dbReference>
<dbReference type="PRINTS" id="PR00722">
    <property type="entry name" value="CHYMOTRYPSIN"/>
</dbReference>
<keyword evidence="5" id="KW-0325">Glycoprotein</keyword>
<evidence type="ECO:0000256" key="3">
    <source>
        <dbReference type="ARBA" id="ARBA00022729"/>
    </source>
</evidence>
<evidence type="ECO:0000313" key="9">
    <source>
        <dbReference type="Proteomes" id="UP001347796"/>
    </source>
</evidence>
<evidence type="ECO:0000256" key="1">
    <source>
        <dbReference type="ARBA" id="ARBA00004613"/>
    </source>
</evidence>
<keyword evidence="2" id="KW-0964">Secreted</keyword>
<dbReference type="GO" id="GO:0005576">
    <property type="term" value="C:extracellular region"/>
    <property type="evidence" value="ECO:0007669"/>
    <property type="project" value="UniProtKB-SubCell"/>
</dbReference>
<dbReference type="PANTHER" id="PTHR24252">
    <property type="entry name" value="ACROSIN-RELATED"/>
    <property type="match status" value="1"/>
</dbReference>
<dbReference type="CDD" id="cd00190">
    <property type="entry name" value="Tryp_SPc"/>
    <property type="match status" value="1"/>
</dbReference>
<dbReference type="GO" id="GO:0004252">
    <property type="term" value="F:serine-type endopeptidase activity"/>
    <property type="evidence" value="ECO:0007669"/>
    <property type="project" value="InterPro"/>
</dbReference>
<dbReference type="InterPro" id="IPR001314">
    <property type="entry name" value="Peptidase_S1A"/>
</dbReference>
<feature type="chain" id="PRO_5043037528" description="Peptidase S1 domain-containing protein" evidence="6">
    <location>
        <begin position="20"/>
        <end position="365"/>
    </location>
</feature>
<dbReference type="InterPro" id="IPR009003">
    <property type="entry name" value="Peptidase_S1_PA"/>
</dbReference>
<comment type="subcellular location">
    <subcellularLocation>
        <location evidence="1">Secreted</location>
    </subcellularLocation>
</comment>
<dbReference type="AlphaFoldDB" id="A0AAN8PUV7"/>
<reference evidence="8 9" key="1">
    <citation type="submission" date="2024-01" db="EMBL/GenBank/DDBJ databases">
        <title>The genome of the rayed Mediterranean limpet Patella caerulea (Linnaeus, 1758).</title>
        <authorList>
            <person name="Anh-Thu Weber A."/>
            <person name="Halstead-Nussloch G."/>
        </authorList>
    </citation>
    <scope>NUCLEOTIDE SEQUENCE [LARGE SCALE GENOMIC DNA]</scope>
    <source>
        <strain evidence="8">AATW-2023a</strain>
        <tissue evidence="8">Whole specimen</tissue>
    </source>
</reference>
<organism evidence="8 9">
    <name type="scientific">Patella caerulea</name>
    <name type="common">Rayed Mediterranean limpet</name>
    <dbReference type="NCBI Taxonomy" id="87958"/>
    <lineage>
        <taxon>Eukaryota</taxon>
        <taxon>Metazoa</taxon>
        <taxon>Spiralia</taxon>
        <taxon>Lophotrochozoa</taxon>
        <taxon>Mollusca</taxon>
        <taxon>Gastropoda</taxon>
        <taxon>Patellogastropoda</taxon>
        <taxon>Patelloidea</taxon>
        <taxon>Patellidae</taxon>
        <taxon>Patella</taxon>
    </lineage>
</organism>
<evidence type="ECO:0000256" key="2">
    <source>
        <dbReference type="ARBA" id="ARBA00022525"/>
    </source>
</evidence>
<proteinExistence type="predicted"/>
<evidence type="ECO:0000256" key="4">
    <source>
        <dbReference type="ARBA" id="ARBA00023157"/>
    </source>
</evidence>
<dbReference type="EMBL" id="JAZGQO010000006">
    <property type="protein sequence ID" value="KAK6186147.1"/>
    <property type="molecule type" value="Genomic_DNA"/>
</dbReference>
<comment type="caution">
    <text evidence="8">The sequence shown here is derived from an EMBL/GenBank/DDBJ whole genome shotgun (WGS) entry which is preliminary data.</text>
</comment>
<evidence type="ECO:0000256" key="5">
    <source>
        <dbReference type="ARBA" id="ARBA00023180"/>
    </source>
</evidence>
<dbReference type="PROSITE" id="PS50240">
    <property type="entry name" value="TRYPSIN_DOM"/>
    <property type="match status" value="1"/>
</dbReference>
<feature type="domain" description="Peptidase S1" evidence="7">
    <location>
        <begin position="135"/>
        <end position="365"/>
    </location>
</feature>
<name>A0AAN8PUV7_PATCE</name>
<dbReference type="GO" id="GO:0006508">
    <property type="term" value="P:proteolysis"/>
    <property type="evidence" value="ECO:0007669"/>
    <property type="project" value="InterPro"/>
</dbReference>
<dbReference type="InterPro" id="IPR001254">
    <property type="entry name" value="Trypsin_dom"/>
</dbReference>
<evidence type="ECO:0000256" key="6">
    <source>
        <dbReference type="SAM" id="SignalP"/>
    </source>
</evidence>
<evidence type="ECO:0000313" key="8">
    <source>
        <dbReference type="EMBL" id="KAK6186147.1"/>
    </source>
</evidence>
<dbReference type="PANTHER" id="PTHR24252:SF7">
    <property type="entry name" value="HYALIN"/>
    <property type="match status" value="1"/>
</dbReference>
<keyword evidence="4" id="KW-1015">Disulfide bond</keyword>
<keyword evidence="9" id="KW-1185">Reference proteome</keyword>
<accession>A0AAN8PUV7</accession>
<sequence>MFLVIGVVIAVGSVVPSSGQYLNVWQYSACAYQFRGRCSRSCNYGEQALHPYYCFYGLAQCCVPTPKTESCQSIGGTCQLSCGLGQPVADNTVTCSGRQLCCINAVTTPVPTVNTGSVSQRQGQCGATSVTQTRIFNGYTGRPCEWPWMASLRHSTRGVFCSGVLVNKDTVLTAARCLINAPIQDIKVHLGDYDTNRFDYPEVAYPVQRIDIMDGYRFEVKGRNLAVIKLSVPVDFDRCKTPACLPDPTIPISPGARCYIAGFGQTEYGGSTTLQAADVTVLDRNICQNLIQVSTGEQLPDDVLCSNTAVDLTDGCEGDDGGMLVCPDSQNRWSLAGIIGYYSCNRLPTLYTNITNYTDWILARL</sequence>
<gene>
    <name evidence="8" type="ORF">SNE40_008242</name>
</gene>